<evidence type="ECO:0000256" key="9">
    <source>
        <dbReference type="ARBA" id="ARBA00022679"/>
    </source>
</evidence>
<dbReference type="STRING" id="8010.ENSELUP00000028110"/>
<keyword evidence="11" id="KW-0677">Repeat</keyword>
<evidence type="ECO:0000256" key="11">
    <source>
        <dbReference type="ARBA" id="ARBA00022737"/>
    </source>
</evidence>
<dbReference type="Pfam" id="PF04564">
    <property type="entry name" value="U-box"/>
    <property type="match status" value="1"/>
</dbReference>
<keyword evidence="8 18" id="KW-0507">mRNA processing</keyword>
<evidence type="ECO:0000256" key="3">
    <source>
        <dbReference type="ARBA" id="ARBA00004906"/>
    </source>
</evidence>
<dbReference type="PANTHER" id="PTHR43995:SF1">
    <property type="entry name" value="PRE-MRNA-PROCESSING FACTOR 19"/>
    <property type="match status" value="1"/>
</dbReference>
<dbReference type="InterPro" id="IPR013915">
    <property type="entry name" value="Prp19_cc"/>
</dbReference>
<reference evidence="21" key="1">
    <citation type="journal article" date="2014" name="PLoS ONE">
        <title>The genome and linkage map of the northern pike (Esox lucius): conserved synteny revealed between the salmonid sister group and the Neoteleostei.</title>
        <authorList>
            <person name="Rondeau E.B."/>
            <person name="Minkley D.R."/>
            <person name="Leong J.S."/>
            <person name="Messmer A.M."/>
            <person name="Jantzen J.R."/>
            <person name="von Schalburg K.R."/>
            <person name="Lemon C."/>
            <person name="Bird N.H."/>
            <person name="Koop B.F."/>
        </authorList>
    </citation>
    <scope>NUCLEOTIDE SEQUENCE</scope>
</reference>
<dbReference type="SUPFAM" id="SSF50978">
    <property type="entry name" value="WD40 repeat-like"/>
    <property type="match status" value="1"/>
</dbReference>
<reference evidence="20" key="4">
    <citation type="submission" date="2025-09" db="UniProtKB">
        <authorList>
            <consortium name="Ensembl"/>
        </authorList>
    </citation>
    <scope>IDENTIFICATION</scope>
</reference>
<organism evidence="20 21">
    <name type="scientific">Esox lucius</name>
    <name type="common">Northern pike</name>
    <dbReference type="NCBI Taxonomy" id="8010"/>
    <lineage>
        <taxon>Eukaryota</taxon>
        <taxon>Metazoa</taxon>
        <taxon>Chordata</taxon>
        <taxon>Craniata</taxon>
        <taxon>Vertebrata</taxon>
        <taxon>Euteleostomi</taxon>
        <taxon>Actinopterygii</taxon>
        <taxon>Neopterygii</taxon>
        <taxon>Teleostei</taxon>
        <taxon>Protacanthopterygii</taxon>
        <taxon>Esociformes</taxon>
        <taxon>Esocidae</taxon>
        <taxon>Esox</taxon>
    </lineage>
</organism>
<comment type="similarity">
    <text evidence="4 18">Belongs to the WD repeat PRP19 family.</text>
</comment>
<dbReference type="InterPro" id="IPR003613">
    <property type="entry name" value="Ubox_domain"/>
</dbReference>
<dbReference type="FunFam" id="3.30.40.10:FF:000027">
    <property type="entry name" value="Pre-mRNA-processing factor 19, putative"/>
    <property type="match status" value="1"/>
</dbReference>
<dbReference type="CDD" id="cd00200">
    <property type="entry name" value="WD40"/>
    <property type="match status" value="1"/>
</dbReference>
<dbReference type="InterPro" id="IPR015943">
    <property type="entry name" value="WD40/YVTN_repeat-like_dom_sf"/>
</dbReference>
<gene>
    <name evidence="20" type="primary">PRPF19</name>
</gene>
<keyword evidence="10 18" id="KW-0747">Spliceosome</keyword>
<feature type="repeat" description="WD" evidence="17">
    <location>
        <begin position="467"/>
        <end position="500"/>
    </location>
</feature>
<dbReference type="SUPFAM" id="SSF57850">
    <property type="entry name" value="RING/U-box"/>
    <property type="match status" value="1"/>
</dbReference>
<dbReference type="InterPro" id="IPR019775">
    <property type="entry name" value="WD40_repeat_CS"/>
</dbReference>
<reference evidence="20" key="2">
    <citation type="submission" date="2020-02" db="EMBL/GenBank/DDBJ databases">
        <title>Esox lucius (northern pike) genome, fEsoLuc1, primary haplotype.</title>
        <authorList>
            <person name="Myers G."/>
            <person name="Karagic N."/>
            <person name="Meyer A."/>
            <person name="Pippel M."/>
            <person name="Reichard M."/>
            <person name="Winkler S."/>
            <person name="Tracey A."/>
            <person name="Sims Y."/>
            <person name="Howe K."/>
            <person name="Rhie A."/>
            <person name="Formenti G."/>
            <person name="Durbin R."/>
            <person name="Fedrigo O."/>
            <person name="Jarvis E.D."/>
        </authorList>
    </citation>
    <scope>NUCLEOTIDE SEQUENCE [LARGE SCALE GENOMIC DNA]</scope>
</reference>
<dbReference type="Pfam" id="PF08606">
    <property type="entry name" value="Prp19"/>
    <property type="match status" value="1"/>
</dbReference>
<dbReference type="GO" id="GO:0000974">
    <property type="term" value="C:Prp19 complex"/>
    <property type="evidence" value="ECO:0007669"/>
    <property type="project" value="UniProtKB-UniRule"/>
</dbReference>
<dbReference type="GeneTree" id="ENSGT00940000153662"/>
<name>A0A3P8ZHH9_ESOLU</name>
<evidence type="ECO:0000256" key="12">
    <source>
        <dbReference type="ARBA" id="ARBA00022763"/>
    </source>
</evidence>
<feature type="repeat" description="WD" evidence="17">
    <location>
        <begin position="387"/>
        <end position="428"/>
    </location>
</feature>
<evidence type="ECO:0000256" key="10">
    <source>
        <dbReference type="ARBA" id="ARBA00022728"/>
    </source>
</evidence>
<comment type="function">
    <text evidence="18">Ubiquitin-protein ligase which is mainly involved pre-mRNA splicing and DNA repair. Required for pre-mRNA splicing as component of the spliceosome.</text>
</comment>
<reference evidence="20" key="3">
    <citation type="submission" date="2025-08" db="UniProtKB">
        <authorList>
            <consortium name="Ensembl"/>
        </authorList>
    </citation>
    <scope>IDENTIFICATION</scope>
</reference>
<keyword evidence="7 17" id="KW-0853">WD repeat</keyword>
<evidence type="ECO:0000256" key="2">
    <source>
        <dbReference type="ARBA" id="ARBA00004642"/>
    </source>
</evidence>
<dbReference type="AlphaFoldDB" id="A0A3P8ZHH9"/>
<dbReference type="UniPathway" id="UPA00143"/>
<comment type="subunit">
    <text evidence="18">Homotetramer.</text>
</comment>
<evidence type="ECO:0000256" key="4">
    <source>
        <dbReference type="ARBA" id="ARBA00006388"/>
    </source>
</evidence>
<evidence type="ECO:0000256" key="8">
    <source>
        <dbReference type="ARBA" id="ARBA00022664"/>
    </source>
</evidence>
<keyword evidence="13 18" id="KW-0833">Ubl conjugation pathway</keyword>
<dbReference type="PROSITE" id="PS50294">
    <property type="entry name" value="WD_REPEATS_REGION"/>
    <property type="match status" value="3"/>
</dbReference>
<dbReference type="Gene3D" id="2.130.10.10">
    <property type="entry name" value="YVTN repeat-like/Quinoprotein amine dehydrogenase"/>
    <property type="match status" value="1"/>
</dbReference>
<evidence type="ECO:0000256" key="16">
    <source>
        <dbReference type="ARBA" id="ARBA00023242"/>
    </source>
</evidence>
<keyword evidence="9 18" id="KW-0808">Transferase</keyword>
<dbReference type="Proteomes" id="UP000265140">
    <property type="component" value="Chromosome 4"/>
</dbReference>
<keyword evidence="12 18" id="KW-0227">DNA damage</keyword>
<dbReference type="InterPro" id="IPR020472">
    <property type="entry name" value="WD40_PAC1"/>
</dbReference>
<dbReference type="GO" id="GO:0005737">
    <property type="term" value="C:cytoplasm"/>
    <property type="evidence" value="ECO:0007669"/>
    <property type="project" value="TreeGrafter"/>
</dbReference>
<evidence type="ECO:0000256" key="6">
    <source>
        <dbReference type="ARBA" id="ARBA00015618"/>
    </source>
</evidence>
<dbReference type="InterPro" id="IPR036322">
    <property type="entry name" value="WD40_repeat_dom_sf"/>
</dbReference>
<evidence type="ECO:0000256" key="5">
    <source>
        <dbReference type="ARBA" id="ARBA00012483"/>
    </source>
</evidence>
<dbReference type="PROSITE" id="PS50082">
    <property type="entry name" value="WD_REPEATS_2"/>
    <property type="match status" value="4"/>
</dbReference>
<dbReference type="GO" id="GO:0006281">
    <property type="term" value="P:DNA repair"/>
    <property type="evidence" value="ECO:0007669"/>
    <property type="project" value="UniProtKB-KW"/>
</dbReference>
<dbReference type="FunFam" id="2.130.10.10:FF:000043">
    <property type="entry name" value="pre-mRNA-processing factor 19"/>
    <property type="match status" value="1"/>
</dbReference>
<dbReference type="PANTHER" id="PTHR43995">
    <property type="entry name" value="PRE-MRNA-PROCESSING FACTOR 19"/>
    <property type="match status" value="1"/>
</dbReference>
<dbReference type="GO" id="GO:0061630">
    <property type="term" value="F:ubiquitin protein ligase activity"/>
    <property type="evidence" value="ECO:0007669"/>
    <property type="project" value="UniProtKB-UniRule"/>
</dbReference>
<evidence type="ECO:0000256" key="7">
    <source>
        <dbReference type="ARBA" id="ARBA00022574"/>
    </source>
</evidence>
<feature type="repeat" description="WD" evidence="17">
    <location>
        <begin position="352"/>
        <end position="386"/>
    </location>
</feature>
<evidence type="ECO:0000256" key="13">
    <source>
        <dbReference type="ARBA" id="ARBA00022786"/>
    </source>
</evidence>
<dbReference type="Gene3D" id="3.30.40.10">
    <property type="entry name" value="Zinc/RING finger domain, C3HC4 (zinc finger)"/>
    <property type="match status" value="1"/>
</dbReference>
<evidence type="ECO:0000259" key="19">
    <source>
        <dbReference type="PROSITE" id="PS51698"/>
    </source>
</evidence>
<accession>A0A3P8ZHH9</accession>
<evidence type="ECO:0000256" key="18">
    <source>
        <dbReference type="RuleBase" id="RU367101"/>
    </source>
</evidence>
<dbReference type="PROSITE" id="PS50231">
    <property type="entry name" value="RICIN_B_LECTIN"/>
    <property type="match status" value="1"/>
</dbReference>
<feature type="repeat" description="WD" evidence="17">
    <location>
        <begin position="259"/>
        <end position="300"/>
    </location>
</feature>
<evidence type="ECO:0000256" key="1">
    <source>
        <dbReference type="ARBA" id="ARBA00000900"/>
    </source>
</evidence>
<dbReference type="Ensembl" id="ENSELUT00000014208.3">
    <property type="protein sequence ID" value="ENSELUP00000028110.2"/>
    <property type="gene ID" value="ENSELUG00000004578.3"/>
</dbReference>
<dbReference type="CDD" id="cd16656">
    <property type="entry name" value="RING-Ubox_PRP19"/>
    <property type="match status" value="1"/>
</dbReference>
<dbReference type="Pfam" id="PF24814">
    <property type="entry name" value="WD40_Prp19"/>
    <property type="match status" value="1"/>
</dbReference>
<comment type="catalytic activity">
    <reaction evidence="1 18">
        <text>S-ubiquitinyl-[E2 ubiquitin-conjugating enzyme]-L-cysteine + [acceptor protein]-L-lysine = [E2 ubiquitin-conjugating enzyme]-L-cysteine + N(6)-ubiquitinyl-[acceptor protein]-L-lysine.</text>
        <dbReference type="EC" id="2.3.2.27"/>
    </reaction>
</comment>
<comment type="subcellular location">
    <subcellularLocation>
        <location evidence="2">Nucleus</location>
        <location evidence="2">Nucleoplasm</location>
    </subcellularLocation>
</comment>
<evidence type="ECO:0000256" key="17">
    <source>
        <dbReference type="PROSITE-ProRule" id="PRU00221"/>
    </source>
</evidence>
<evidence type="ECO:0000256" key="15">
    <source>
        <dbReference type="ARBA" id="ARBA00023204"/>
    </source>
</evidence>
<comment type="pathway">
    <text evidence="3 18">Protein modification; protein ubiquitination.</text>
</comment>
<keyword evidence="16 18" id="KW-0539">Nucleus</keyword>
<dbReference type="GO" id="GO:0000398">
    <property type="term" value="P:mRNA splicing, via spliceosome"/>
    <property type="evidence" value="ECO:0007669"/>
    <property type="project" value="InterPro"/>
</dbReference>
<dbReference type="SMART" id="SM00504">
    <property type="entry name" value="Ubox"/>
    <property type="match status" value="1"/>
</dbReference>
<dbReference type="SMART" id="SM00320">
    <property type="entry name" value="WD40"/>
    <property type="match status" value="6"/>
</dbReference>
<dbReference type="InterPro" id="IPR055340">
    <property type="entry name" value="RING-Ubox_PRP19"/>
</dbReference>
<dbReference type="Bgee" id="ENSELUG00000004578">
    <property type="expression patterns" value="Expressed in embryo and 14 other cell types or tissues"/>
</dbReference>
<dbReference type="InterPro" id="IPR001680">
    <property type="entry name" value="WD40_rpt"/>
</dbReference>
<dbReference type="PROSITE" id="PS51698">
    <property type="entry name" value="U_BOX"/>
    <property type="match status" value="1"/>
</dbReference>
<evidence type="ECO:0000313" key="21">
    <source>
        <dbReference type="Proteomes" id="UP000265140"/>
    </source>
</evidence>
<dbReference type="GO" id="GO:0005654">
    <property type="term" value="C:nucleoplasm"/>
    <property type="evidence" value="ECO:0007669"/>
    <property type="project" value="UniProtKB-SubCell"/>
</dbReference>
<dbReference type="GO" id="GO:0071006">
    <property type="term" value="C:U2-type catalytic step 1 spliceosome"/>
    <property type="evidence" value="ECO:0007669"/>
    <property type="project" value="TreeGrafter"/>
</dbReference>
<dbReference type="InterPro" id="IPR038959">
    <property type="entry name" value="Prp19"/>
</dbReference>
<dbReference type="InterPro" id="IPR013083">
    <property type="entry name" value="Znf_RING/FYVE/PHD"/>
</dbReference>
<dbReference type="PROSITE" id="PS00678">
    <property type="entry name" value="WD_REPEATS_1"/>
    <property type="match status" value="1"/>
</dbReference>
<protein>
    <recommendedName>
        <fullName evidence="6 18">Pre-mRNA-processing factor 19</fullName>
        <ecNumber evidence="5 18">2.3.2.27</ecNumber>
    </recommendedName>
</protein>
<dbReference type="GO" id="GO:0070534">
    <property type="term" value="P:protein K63-linked ubiquitination"/>
    <property type="evidence" value="ECO:0007669"/>
    <property type="project" value="UniProtKB-UniRule"/>
</dbReference>
<proteinExistence type="inferred from homology"/>
<evidence type="ECO:0000313" key="20">
    <source>
        <dbReference type="Ensembl" id="ENSELUP00000028110.2"/>
    </source>
</evidence>
<keyword evidence="21" id="KW-1185">Reference proteome</keyword>
<dbReference type="PRINTS" id="PR00320">
    <property type="entry name" value="GPROTEINBRPT"/>
</dbReference>
<keyword evidence="15 18" id="KW-0234">DNA repair</keyword>
<keyword evidence="14 18" id="KW-0508">mRNA splicing</keyword>
<sequence>MSLVCAISNEVPEHPCVSPVSNQVFERRLIEKFIAENGVDPMNGQPLSEEQLIDIKVSHPIRPKAPSSTSIPAILKSLQDEWDAVMLHSFTLRQQLQTTRQELSHALYQHDAACRVIARLTKEVTAAREALATLKPQAGLVAPQSVPTSQPAGGGGEPMEVSEQVGMSQEIIQKLQDKATVLTTERKKRGKTVPEDLVRAEDLSKYRQVASHAGLHSASVPGILCMDLCPSDTNKVLTGGADKNVVVFDKSEEQIVATLKGHTKKVTSVIYHPSQSVVFSASPDCTIRVWSVTAGNCVQVVRAHEGSVTGLSLHATGDFLLSSSEDQYWAFSDIQTGRVLTKVTDEAAGVALTCAQFHPDGLIFGTGTADSQIKIWDLKERTNVANFPGHSGPVTSIAFSENGYYLATGAQDSSVKLWDLRKLKNFKTINSESGGKTWLNKSGTYLAVGGSDIRVYICKQWSEVLNFSDHSGLVTGVAFGENAQFLSSAGMDRSLKFYSL</sequence>
<dbReference type="EC" id="2.3.2.27" evidence="5 18"/>
<feature type="domain" description="U-box" evidence="19">
    <location>
        <begin position="1"/>
        <end position="73"/>
    </location>
</feature>
<evidence type="ECO:0000256" key="14">
    <source>
        <dbReference type="ARBA" id="ARBA00023187"/>
    </source>
</evidence>